<dbReference type="RefSeq" id="WP_124962016.1">
    <property type="nucleotide sequence ID" value="NZ_RQXU01000038.1"/>
</dbReference>
<protein>
    <submittedName>
        <fullName evidence="2">Uncharacterized protein</fullName>
    </submittedName>
</protein>
<gene>
    <name evidence="2" type="ORF">EH244_30445</name>
</gene>
<comment type="caution">
    <text evidence="2">The sequence shown here is derived from an EMBL/GenBank/DDBJ whole genome shotgun (WGS) entry which is preliminary data.</text>
</comment>
<evidence type="ECO:0000256" key="1">
    <source>
        <dbReference type="SAM" id="MobiDB-lite"/>
    </source>
</evidence>
<feature type="compositionally biased region" description="Basic and acidic residues" evidence="1">
    <location>
        <begin position="1"/>
        <end position="23"/>
    </location>
</feature>
<reference evidence="2 3" key="1">
    <citation type="submission" date="2018-11" db="EMBL/GenBank/DDBJ databases">
        <title>The genome of Variovorax sp T529.</title>
        <authorList>
            <person name="Gao J."/>
        </authorList>
    </citation>
    <scope>NUCLEOTIDE SEQUENCE [LARGE SCALE GENOMIC DNA]</scope>
    <source>
        <strain evidence="2 3">T529</strain>
    </source>
</reference>
<sequence length="207" mass="23926">MSDEQKMNVKKGRAEGDPGRRAGESASDAMHRLLGRLVHAYARLDHYVGLQLKWLGDYRAQPVEQLLRKSVPFDMRLHRLKKLAIETWGHTDQAVVNEFREWFAAVERVQKQRNTFAHGRWGEPRTSADAVQFVELTFETDADKMKPELTISLAEFGRLVSEVEGLSANFMVLQRKFEARVRYTKDWEDANPVGYANWVAYQETLSK</sequence>
<feature type="region of interest" description="Disordered" evidence="1">
    <location>
        <begin position="1"/>
        <end position="25"/>
    </location>
</feature>
<dbReference type="EMBL" id="RQXU01000038">
    <property type="protein sequence ID" value="RRH80471.1"/>
    <property type="molecule type" value="Genomic_DNA"/>
</dbReference>
<evidence type="ECO:0000313" key="2">
    <source>
        <dbReference type="EMBL" id="RRH80471.1"/>
    </source>
</evidence>
<evidence type="ECO:0000313" key="3">
    <source>
        <dbReference type="Proteomes" id="UP000271590"/>
    </source>
</evidence>
<dbReference type="AlphaFoldDB" id="A0A3P3E235"/>
<name>A0A3P3E235_9BURK</name>
<proteinExistence type="predicted"/>
<dbReference type="Proteomes" id="UP000271590">
    <property type="component" value="Unassembled WGS sequence"/>
</dbReference>
<organism evidence="2 3">
    <name type="scientific">Variovorax beijingensis</name>
    <dbReference type="NCBI Taxonomy" id="2496117"/>
    <lineage>
        <taxon>Bacteria</taxon>
        <taxon>Pseudomonadati</taxon>
        <taxon>Pseudomonadota</taxon>
        <taxon>Betaproteobacteria</taxon>
        <taxon>Burkholderiales</taxon>
        <taxon>Comamonadaceae</taxon>
        <taxon>Variovorax</taxon>
    </lineage>
</organism>
<accession>A0A3P3E235</accession>